<dbReference type="GO" id="GO:0005737">
    <property type="term" value="C:cytoplasm"/>
    <property type="evidence" value="ECO:0007669"/>
    <property type="project" value="TreeGrafter"/>
</dbReference>
<proteinExistence type="inferred from homology"/>
<dbReference type="PROSITE" id="PS00139">
    <property type="entry name" value="THIOL_PROTEASE_CYS"/>
    <property type="match status" value="1"/>
</dbReference>
<reference evidence="11" key="1">
    <citation type="submission" date="2019-03" db="EMBL/GenBank/DDBJ databases">
        <title>Improved annotation for the trematode Fasciola hepatica.</title>
        <authorList>
            <person name="Choi Y.-J."/>
            <person name="Martin J."/>
            <person name="Mitreva M."/>
        </authorList>
    </citation>
    <scope>NUCLEOTIDE SEQUENCE [LARGE SCALE GENOMIC DNA]</scope>
</reference>
<dbReference type="PANTHER" id="PTHR10183:SF433">
    <property type="entry name" value="CALPAIN-A-RELATED"/>
    <property type="match status" value="1"/>
</dbReference>
<dbReference type="Gene3D" id="1.10.238.10">
    <property type="entry name" value="EF-hand"/>
    <property type="match status" value="1"/>
</dbReference>
<dbReference type="GO" id="GO:0004198">
    <property type="term" value="F:calcium-dependent cysteine-type endopeptidase activity"/>
    <property type="evidence" value="ECO:0007669"/>
    <property type="project" value="InterPro"/>
</dbReference>
<dbReference type="GO" id="GO:0005509">
    <property type="term" value="F:calcium ion binding"/>
    <property type="evidence" value="ECO:0007669"/>
    <property type="project" value="InterPro"/>
</dbReference>
<dbReference type="Gene3D" id="2.60.120.380">
    <property type="match status" value="1"/>
</dbReference>
<feature type="region of interest" description="Disordered" evidence="8">
    <location>
        <begin position="1"/>
        <end position="37"/>
    </location>
</feature>
<keyword evidence="5" id="KW-0106">Calcium</keyword>
<dbReference type="PROSITE" id="PS50203">
    <property type="entry name" value="CALPAIN_CAT"/>
    <property type="match status" value="1"/>
</dbReference>
<dbReference type="AlphaFoldDB" id="A0A4E0R526"/>
<dbReference type="SUPFAM" id="SSF49758">
    <property type="entry name" value="Calpain large subunit, middle domain (domain III)"/>
    <property type="match status" value="1"/>
</dbReference>
<dbReference type="InterPro" id="IPR022684">
    <property type="entry name" value="Calpain_cysteine_protease"/>
</dbReference>
<gene>
    <name evidence="11" type="ORF">D915_005863</name>
</gene>
<dbReference type="InterPro" id="IPR018247">
    <property type="entry name" value="EF_Hand_1_Ca_BS"/>
</dbReference>
<dbReference type="PRINTS" id="PR00704">
    <property type="entry name" value="CALPAIN"/>
</dbReference>
<evidence type="ECO:0000256" key="6">
    <source>
        <dbReference type="PIRSR" id="PIRSR622684-1"/>
    </source>
</evidence>
<dbReference type="PROSITE" id="PS50222">
    <property type="entry name" value="EF_HAND_2"/>
    <property type="match status" value="1"/>
</dbReference>
<evidence type="ECO:0000313" key="12">
    <source>
        <dbReference type="Proteomes" id="UP000230066"/>
    </source>
</evidence>
<dbReference type="PANTHER" id="PTHR10183">
    <property type="entry name" value="CALPAIN"/>
    <property type="match status" value="1"/>
</dbReference>
<evidence type="ECO:0000259" key="10">
    <source>
        <dbReference type="PROSITE" id="PS50222"/>
    </source>
</evidence>
<dbReference type="Pfam" id="PF00648">
    <property type="entry name" value="Peptidase_C2"/>
    <property type="match status" value="1"/>
</dbReference>
<dbReference type="InterPro" id="IPR011992">
    <property type="entry name" value="EF-hand-dom_pair"/>
</dbReference>
<dbReference type="SMART" id="SM00720">
    <property type="entry name" value="calpain_III"/>
    <property type="match status" value="1"/>
</dbReference>
<evidence type="ECO:0000259" key="9">
    <source>
        <dbReference type="PROSITE" id="PS50203"/>
    </source>
</evidence>
<accession>A0A4E0R526</accession>
<organism evidence="11 12">
    <name type="scientific">Fasciola hepatica</name>
    <name type="common">Liver fluke</name>
    <dbReference type="NCBI Taxonomy" id="6192"/>
    <lineage>
        <taxon>Eukaryota</taxon>
        <taxon>Metazoa</taxon>
        <taxon>Spiralia</taxon>
        <taxon>Lophotrochozoa</taxon>
        <taxon>Platyhelminthes</taxon>
        <taxon>Trematoda</taxon>
        <taxon>Digenea</taxon>
        <taxon>Plagiorchiida</taxon>
        <taxon>Echinostomata</taxon>
        <taxon>Echinostomatoidea</taxon>
        <taxon>Fasciolidae</taxon>
        <taxon>Fasciola</taxon>
    </lineage>
</organism>
<dbReference type="InterPro" id="IPR001300">
    <property type="entry name" value="Peptidase_C2_calpain_cat"/>
</dbReference>
<dbReference type="Proteomes" id="UP000230066">
    <property type="component" value="Unassembled WGS sequence"/>
</dbReference>
<dbReference type="InterPro" id="IPR038765">
    <property type="entry name" value="Papain-like_cys_pep_sf"/>
</dbReference>
<dbReference type="SUPFAM" id="SSF54001">
    <property type="entry name" value="Cysteine proteinases"/>
    <property type="match status" value="1"/>
</dbReference>
<keyword evidence="12" id="KW-1185">Reference proteome</keyword>
<comment type="caution">
    <text evidence="7">Lacks conserved residue(s) required for the propagation of feature annotation.</text>
</comment>
<sequence length="731" mass="83295">MRSIQIIHSPDGSSGSVRRSNTNAGDSADGGKGGHVIKFSGTPSSYRRLLEPGSERKRLEVDPDIPLSLTPQGYVKMKMKMSLYNLHYDQLRRDLLRQRKLWSDPNFPASKVSLGKLKPIREKIDWIRIKEINPQARFFVDGATRFDIVQGRLGDCWLLAAISSICQYPVLLHQVVPRDQDPQTEDYVGIFRARFWHFGHWVEVLVDDRLPVYRGTKKLIFMQSKQPGEFWSALLEKAYAKLNGSYANLVGGLLPDAMEDLTGGVVESIDLKDNFKPKDLLRVLQLYTGRCVLMGCHVDVQYEDETKHLIRCMSPWADGHEWKGPWSDGAPEWEHVSPKEKKDLQLNFKDDGEFWMPLDCFVETFTTMDACHLGLESLERDGTLNGKRVLKEALLVGSWQKNLTAGGCLNNRETFPINPQFTIDLDQPDLDDSLNLCHVIIGLMQKTIRQEAEEDYPAIGFVVYAVAGKQMGPLNRAFLLSHKPIKISHFSNCREVTEQLHIPPGHYVIIPSTYEPNHEGKFLLRIITVSSVQPTLLDTVTLPKQLPEEILRAMQLEDLLLTDEIQMKQKFDAICGPKKQAIHAYQLQEILKCTTLANNIPGFKTFSIECCRSMITALDINHSGVMEYSEFTELLERCKAWKHAFLEFSKHSNEFIPGTSFRECLAVAGCELSNLAFQPVAHRYIHPEEGVVFFEDFILSIIRLKTAFDTFDAQPKNLRQEAIFTREDVRI</sequence>
<dbReference type="InterPro" id="IPR022683">
    <property type="entry name" value="Calpain_III"/>
</dbReference>
<dbReference type="InterPro" id="IPR036213">
    <property type="entry name" value="Calpain_III_sf"/>
</dbReference>
<evidence type="ECO:0000256" key="3">
    <source>
        <dbReference type="ARBA" id="ARBA00022801"/>
    </source>
</evidence>
<evidence type="ECO:0000256" key="8">
    <source>
        <dbReference type="SAM" id="MobiDB-lite"/>
    </source>
</evidence>
<dbReference type="Gene3D" id="3.90.70.10">
    <property type="entry name" value="Cysteine proteinases"/>
    <property type="match status" value="1"/>
</dbReference>
<feature type="domain" description="EF-hand" evidence="10">
    <location>
        <begin position="606"/>
        <end position="641"/>
    </location>
</feature>
<dbReference type="SMART" id="SM00230">
    <property type="entry name" value="CysPc"/>
    <property type="match status" value="1"/>
</dbReference>
<dbReference type="InterPro" id="IPR022682">
    <property type="entry name" value="Calpain_domain_III"/>
</dbReference>
<comment type="caution">
    <text evidence="11">The sequence shown here is derived from an EMBL/GenBank/DDBJ whole genome shotgun (WGS) entry which is preliminary data.</text>
</comment>
<name>A0A4E0R526_FASHE</name>
<keyword evidence="4" id="KW-0788">Thiol protease</keyword>
<dbReference type="GO" id="GO:0006508">
    <property type="term" value="P:proteolysis"/>
    <property type="evidence" value="ECO:0007669"/>
    <property type="project" value="UniProtKB-KW"/>
</dbReference>
<comment type="similarity">
    <text evidence="1">Belongs to the peptidase C2 family.</text>
</comment>
<feature type="active site" evidence="6">
    <location>
        <position position="156"/>
    </location>
</feature>
<evidence type="ECO:0000256" key="7">
    <source>
        <dbReference type="PROSITE-ProRule" id="PRU00239"/>
    </source>
</evidence>
<evidence type="ECO:0000256" key="1">
    <source>
        <dbReference type="ARBA" id="ARBA00007623"/>
    </source>
</evidence>
<dbReference type="Pfam" id="PF01067">
    <property type="entry name" value="Calpain_III"/>
    <property type="match status" value="1"/>
</dbReference>
<dbReference type="CDD" id="cd00214">
    <property type="entry name" value="Calpain_III"/>
    <property type="match status" value="1"/>
</dbReference>
<dbReference type="CDD" id="cd00044">
    <property type="entry name" value="CysPc"/>
    <property type="match status" value="1"/>
</dbReference>
<evidence type="ECO:0000256" key="4">
    <source>
        <dbReference type="ARBA" id="ARBA00022807"/>
    </source>
</evidence>
<dbReference type="SUPFAM" id="SSF47473">
    <property type="entry name" value="EF-hand"/>
    <property type="match status" value="1"/>
</dbReference>
<keyword evidence="3" id="KW-0378">Hydrolase</keyword>
<dbReference type="InterPro" id="IPR033883">
    <property type="entry name" value="C2_III"/>
</dbReference>
<dbReference type="InterPro" id="IPR000169">
    <property type="entry name" value="Pept_cys_AS"/>
</dbReference>
<evidence type="ECO:0000256" key="2">
    <source>
        <dbReference type="ARBA" id="ARBA00022670"/>
    </source>
</evidence>
<keyword evidence="2" id="KW-0645">Protease</keyword>
<evidence type="ECO:0000313" key="11">
    <source>
        <dbReference type="EMBL" id="THD23549.1"/>
    </source>
</evidence>
<dbReference type="InterPro" id="IPR002048">
    <property type="entry name" value="EF_hand_dom"/>
</dbReference>
<evidence type="ECO:0000256" key="5">
    <source>
        <dbReference type="ARBA" id="ARBA00022837"/>
    </source>
</evidence>
<protein>
    <submittedName>
        <fullName evidence="11">Calpain</fullName>
    </submittedName>
</protein>
<feature type="domain" description="Calpain catalytic" evidence="9">
    <location>
        <begin position="101"/>
        <end position="374"/>
    </location>
</feature>
<feature type="compositionally biased region" description="Polar residues" evidence="8">
    <location>
        <begin position="11"/>
        <end position="25"/>
    </location>
</feature>
<dbReference type="EMBL" id="JXXN02002085">
    <property type="protein sequence ID" value="THD23549.1"/>
    <property type="molecule type" value="Genomic_DNA"/>
</dbReference>
<dbReference type="PROSITE" id="PS00018">
    <property type="entry name" value="EF_HAND_1"/>
    <property type="match status" value="1"/>
</dbReference>